<protein>
    <submittedName>
        <fullName evidence="1">Uncharacterized protein</fullName>
    </submittedName>
</protein>
<name>A0A0G0QBB7_9BACT</name>
<comment type="caution">
    <text evidence="1">The sequence shown here is derived from an EMBL/GenBank/DDBJ whole genome shotgun (WGS) entry which is preliminary data.</text>
</comment>
<organism evidence="1 2">
    <name type="scientific">Candidatus Woesebacteria bacterium GW2011_GWB1_39_12</name>
    <dbReference type="NCBI Taxonomy" id="1618574"/>
    <lineage>
        <taxon>Bacteria</taxon>
        <taxon>Candidatus Woeseibacteriota</taxon>
    </lineage>
</organism>
<dbReference type="EMBL" id="LBWB01000029">
    <property type="protein sequence ID" value="KKQ99006.1"/>
    <property type="molecule type" value="Genomic_DNA"/>
</dbReference>
<dbReference type="STRING" id="1618574.UT24_C0029G0018"/>
<sequence>MNQCPFLNQFKRESCDKCSKVCKIRNIIDWLIKNQDLIDRSDFVRIVLDMKKMNIKGSIQNFPDNKL</sequence>
<gene>
    <name evidence="1" type="ORF">UT24_C0029G0018</name>
</gene>
<dbReference type="AlphaFoldDB" id="A0A0G0QBB7"/>
<proteinExistence type="predicted"/>
<reference evidence="1 2" key="1">
    <citation type="journal article" date="2015" name="Nature">
        <title>rRNA introns, odd ribosomes, and small enigmatic genomes across a large radiation of phyla.</title>
        <authorList>
            <person name="Brown C.T."/>
            <person name="Hug L.A."/>
            <person name="Thomas B.C."/>
            <person name="Sharon I."/>
            <person name="Castelle C.J."/>
            <person name="Singh A."/>
            <person name="Wilkins M.J."/>
            <person name="Williams K.H."/>
            <person name="Banfield J.F."/>
        </authorList>
    </citation>
    <scope>NUCLEOTIDE SEQUENCE [LARGE SCALE GENOMIC DNA]</scope>
</reference>
<accession>A0A0G0QBB7</accession>
<evidence type="ECO:0000313" key="1">
    <source>
        <dbReference type="EMBL" id="KKQ99006.1"/>
    </source>
</evidence>
<dbReference type="Proteomes" id="UP000033881">
    <property type="component" value="Unassembled WGS sequence"/>
</dbReference>
<evidence type="ECO:0000313" key="2">
    <source>
        <dbReference type="Proteomes" id="UP000033881"/>
    </source>
</evidence>